<dbReference type="Gene3D" id="3.30.1050.10">
    <property type="entry name" value="SCP2 sterol-binding domain"/>
    <property type="match status" value="1"/>
</dbReference>
<proteinExistence type="predicted"/>
<gene>
    <name evidence="2" type="ORF">SAMN05216221_1569</name>
</gene>
<dbReference type="Pfam" id="PF02036">
    <property type="entry name" value="SCP2"/>
    <property type="match status" value="1"/>
</dbReference>
<keyword evidence="3" id="KW-1185">Reference proteome</keyword>
<dbReference type="InterPro" id="IPR003033">
    <property type="entry name" value="SCP2_sterol-bd_dom"/>
</dbReference>
<accession>A0A1H1R9N0</accession>
<evidence type="ECO:0000313" key="2">
    <source>
        <dbReference type="EMBL" id="SDS32375.1"/>
    </source>
</evidence>
<dbReference type="STRING" id="1392877.SAMN05216221_1569"/>
<dbReference type="GO" id="GO:0005829">
    <property type="term" value="C:cytosol"/>
    <property type="evidence" value="ECO:0007669"/>
    <property type="project" value="TreeGrafter"/>
</dbReference>
<dbReference type="Proteomes" id="UP000243359">
    <property type="component" value="Chromosome I"/>
</dbReference>
<dbReference type="SUPFAM" id="SSF55718">
    <property type="entry name" value="SCP-like"/>
    <property type="match status" value="1"/>
</dbReference>
<dbReference type="EMBL" id="LT629751">
    <property type="protein sequence ID" value="SDS32375.1"/>
    <property type="molecule type" value="Genomic_DNA"/>
</dbReference>
<dbReference type="RefSeq" id="WP_090348409.1">
    <property type="nucleotide sequence ID" value="NZ_LT629751.1"/>
</dbReference>
<name>A0A1H1R9N0_9PSED</name>
<dbReference type="AlphaFoldDB" id="A0A1H1R9N0"/>
<dbReference type="OrthoDB" id="9809312at2"/>
<reference evidence="3" key="1">
    <citation type="submission" date="2016-10" db="EMBL/GenBank/DDBJ databases">
        <authorList>
            <person name="Varghese N."/>
            <person name="Submissions S."/>
        </authorList>
    </citation>
    <scope>NUCLEOTIDE SEQUENCE [LARGE SCALE GENOMIC DNA]</scope>
    <source>
        <strain evidence="3">KCTC 32247</strain>
    </source>
</reference>
<feature type="domain" description="SCP2" evidence="1">
    <location>
        <begin position="17"/>
        <end position="102"/>
    </location>
</feature>
<sequence>MSSVAQVIETMQSRFNASAASGLDLVFQFQIEDAENYYLAINNGTCALHPGDADEPNVTLIMNSATLKGILKGEISGMEAFLGGKLRTEGDMMLALKLGELFPS</sequence>
<dbReference type="InterPro" id="IPR036527">
    <property type="entry name" value="SCP2_sterol-bd_dom_sf"/>
</dbReference>
<organism evidence="2 3">
    <name type="scientific">Pseudomonas oryzae</name>
    <dbReference type="NCBI Taxonomy" id="1392877"/>
    <lineage>
        <taxon>Bacteria</taxon>
        <taxon>Pseudomonadati</taxon>
        <taxon>Pseudomonadota</taxon>
        <taxon>Gammaproteobacteria</taxon>
        <taxon>Pseudomonadales</taxon>
        <taxon>Pseudomonadaceae</taxon>
        <taxon>Pseudomonas</taxon>
    </lineage>
</organism>
<dbReference type="PANTHER" id="PTHR10094">
    <property type="entry name" value="STEROL CARRIER PROTEIN 2 SCP-2 FAMILY PROTEIN"/>
    <property type="match status" value="1"/>
</dbReference>
<protein>
    <submittedName>
        <fullName evidence="2">Putative sterol carrier protein</fullName>
    </submittedName>
</protein>
<evidence type="ECO:0000313" key="3">
    <source>
        <dbReference type="Proteomes" id="UP000243359"/>
    </source>
</evidence>
<evidence type="ECO:0000259" key="1">
    <source>
        <dbReference type="Pfam" id="PF02036"/>
    </source>
</evidence>
<dbReference type="PANTHER" id="PTHR10094:SF25">
    <property type="entry name" value="SCP2 STEROL-BINDING DOMAIN-CONTAINING PROTEIN 1"/>
    <property type="match status" value="1"/>
</dbReference>